<comment type="caution">
    <text evidence="2">The sequence shown here is derived from an EMBL/GenBank/DDBJ whole genome shotgun (WGS) entry which is preliminary data.</text>
</comment>
<keyword evidence="1" id="KW-1133">Transmembrane helix</keyword>
<evidence type="ECO:0000313" key="2">
    <source>
        <dbReference type="EMBL" id="EPS40627.1"/>
    </source>
</evidence>
<keyword evidence="1" id="KW-0472">Membrane</keyword>
<protein>
    <submittedName>
        <fullName evidence="2">Uncharacterized protein</fullName>
    </submittedName>
</protein>
<dbReference type="STRING" id="1284197.S8BZ28"/>
<dbReference type="OrthoDB" id="497541at2759"/>
<dbReference type="EMBL" id="AQGS01000291">
    <property type="protein sequence ID" value="EPS40627.1"/>
    <property type="molecule type" value="Genomic_DNA"/>
</dbReference>
<feature type="transmembrane region" description="Helical" evidence="1">
    <location>
        <begin position="15"/>
        <end position="34"/>
    </location>
</feature>
<gene>
    <name evidence="2" type="ORF">H072_5492</name>
</gene>
<keyword evidence="1" id="KW-0812">Transmembrane</keyword>
<keyword evidence="3" id="KW-1185">Reference proteome</keyword>
<evidence type="ECO:0000256" key="1">
    <source>
        <dbReference type="SAM" id="Phobius"/>
    </source>
</evidence>
<name>S8BZ28_DACHA</name>
<dbReference type="Proteomes" id="UP000015100">
    <property type="component" value="Unassembled WGS sequence"/>
</dbReference>
<dbReference type="HOGENOM" id="CLU_1635324_0_0_1"/>
<sequence>MKVMLRLTDFLRDPIVLYLSIAFVLVASFTSLYFQLKSTTHNRGIQVYGTNRRKSSELSARSRPAGKKWIPVDFKPDDPPPYPGWDINLTKPLPCHSNTDQITTSQWLVLLKDISTSLRDVVVFIGLRKGSFDEWVELDNEFLKFHGSSNRTVGNAVCVLGP</sequence>
<proteinExistence type="predicted"/>
<evidence type="ECO:0000313" key="3">
    <source>
        <dbReference type="Proteomes" id="UP000015100"/>
    </source>
</evidence>
<organism evidence="2 3">
    <name type="scientific">Dactylellina haptotyla (strain CBS 200.50)</name>
    <name type="common">Nematode-trapping fungus</name>
    <name type="synonym">Monacrosporium haptotylum</name>
    <dbReference type="NCBI Taxonomy" id="1284197"/>
    <lineage>
        <taxon>Eukaryota</taxon>
        <taxon>Fungi</taxon>
        <taxon>Dikarya</taxon>
        <taxon>Ascomycota</taxon>
        <taxon>Pezizomycotina</taxon>
        <taxon>Orbiliomycetes</taxon>
        <taxon>Orbiliales</taxon>
        <taxon>Orbiliaceae</taxon>
        <taxon>Dactylellina</taxon>
    </lineage>
</organism>
<reference evidence="3" key="2">
    <citation type="submission" date="2013-04" db="EMBL/GenBank/DDBJ databases">
        <title>Genomic mechanisms accounting for the adaptation to parasitism in nematode-trapping fungi.</title>
        <authorList>
            <person name="Ahren D.G."/>
        </authorList>
    </citation>
    <scope>NUCLEOTIDE SEQUENCE [LARGE SCALE GENOMIC DNA]</scope>
    <source>
        <strain evidence="3">CBS 200.50</strain>
    </source>
</reference>
<accession>S8BZ28</accession>
<reference evidence="2 3" key="1">
    <citation type="journal article" date="2013" name="PLoS Genet.">
        <title>Genomic mechanisms accounting for the adaptation to parasitism in nematode-trapping fungi.</title>
        <authorList>
            <person name="Meerupati T."/>
            <person name="Andersson K.M."/>
            <person name="Friman E."/>
            <person name="Kumar D."/>
            <person name="Tunlid A."/>
            <person name="Ahren D."/>
        </authorList>
    </citation>
    <scope>NUCLEOTIDE SEQUENCE [LARGE SCALE GENOMIC DNA]</scope>
    <source>
        <strain evidence="2 3">CBS 200.50</strain>
    </source>
</reference>
<dbReference type="AlphaFoldDB" id="S8BZ28"/>